<dbReference type="EMBL" id="VXBW01007912">
    <property type="protein sequence ID" value="NXP15044.1"/>
    <property type="molecule type" value="Genomic_DNA"/>
</dbReference>
<feature type="region of interest" description="Disordered" evidence="1">
    <location>
        <begin position="530"/>
        <end position="552"/>
    </location>
</feature>
<feature type="compositionally biased region" description="Polar residues" evidence="1">
    <location>
        <begin position="1183"/>
        <end position="1197"/>
    </location>
</feature>
<feature type="region of interest" description="Disordered" evidence="1">
    <location>
        <begin position="892"/>
        <end position="959"/>
    </location>
</feature>
<feature type="region of interest" description="Disordered" evidence="1">
    <location>
        <begin position="1402"/>
        <end position="1487"/>
    </location>
</feature>
<dbReference type="Gene3D" id="2.130.10.10">
    <property type="entry name" value="YVTN repeat-like/Quinoprotein amine dehydrogenase"/>
    <property type="match status" value="2"/>
</dbReference>
<feature type="compositionally biased region" description="Basic and acidic residues" evidence="1">
    <location>
        <begin position="50"/>
        <end position="63"/>
    </location>
</feature>
<evidence type="ECO:0000313" key="4">
    <source>
        <dbReference type="Proteomes" id="UP000565698"/>
    </source>
</evidence>
<dbReference type="Proteomes" id="UP000565698">
    <property type="component" value="Unassembled WGS sequence"/>
</dbReference>
<reference evidence="3 4" key="1">
    <citation type="submission" date="2019-09" db="EMBL/GenBank/DDBJ databases">
        <title>Bird 10,000 Genomes (B10K) Project - Family phase.</title>
        <authorList>
            <person name="Zhang G."/>
        </authorList>
    </citation>
    <scope>NUCLEOTIDE SEQUENCE [LARGE SCALE GENOMIC DNA]</scope>
    <source>
        <strain evidence="3">B10K-DU-002-47</strain>
        <tissue evidence="3">Muscle</tissue>
    </source>
</reference>
<dbReference type="SMART" id="SM00355">
    <property type="entry name" value="ZnF_C2H2"/>
    <property type="match status" value="3"/>
</dbReference>
<dbReference type="InterPro" id="IPR001680">
    <property type="entry name" value="WD40_rpt"/>
</dbReference>
<feature type="compositionally biased region" description="Polar residues" evidence="1">
    <location>
        <begin position="972"/>
        <end position="986"/>
    </location>
</feature>
<dbReference type="FunFam" id="2.130.10.10:FF:000114">
    <property type="entry name" value="zinc finger protein 106 isoform X1"/>
    <property type="match status" value="1"/>
</dbReference>
<dbReference type="InterPro" id="IPR042622">
    <property type="entry name" value="Znf106"/>
</dbReference>
<feature type="compositionally biased region" description="Basic and acidic residues" evidence="1">
    <location>
        <begin position="1171"/>
        <end position="1182"/>
    </location>
</feature>
<feature type="region of interest" description="Disordered" evidence="1">
    <location>
        <begin position="50"/>
        <end position="70"/>
    </location>
</feature>
<feature type="compositionally biased region" description="Basic and acidic residues" evidence="1">
    <location>
        <begin position="605"/>
        <end position="614"/>
    </location>
</feature>
<name>A0A7L1Y241_9AVES</name>
<feature type="domain" description="C2H2-type" evidence="2">
    <location>
        <begin position="1792"/>
        <end position="1815"/>
    </location>
</feature>
<evidence type="ECO:0000256" key="1">
    <source>
        <dbReference type="SAM" id="MobiDB-lite"/>
    </source>
</evidence>
<evidence type="ECO:0000313" key="3">
    <source>
        <dbReference type="EMBL" id="NXP15044.1"/>
    </source>
</evidence>
<dbReference type="Pfam" id="PF00400">
    <property type="entry name" value="WD40"/>
    <property type="match status" value="5"/>
</dbReference>
<dbReference type="OrthoDB" id="10002522at2759"/>
<feature type="non-terminal residue" evidence="3">
    <location>
        <position position="1"/>
    </location>
</feature>
<feature type="compositionally biased region" description="Polar residues" evidence="1">
    <location>
        <begin position="1436"/>
        <end position="1447"/>
    </location>
</feature>
<feature type="region of interest" description="Disordered" evidence="1">
    <location>
        <begin position="863"/>
        <end position="882"/>
    </location>
</feature>
<comment type="caution">
    <text evidence="3">The sequence shown here is derived from an EMBL/GenBank/DDBJ whole genome shotgun (WGS) entry which is preliminary data.</text>
</comment>
<dbReference type="SMART" id="SM00564">
    <property type="entry name" value="PQQ"/>
    <property type="match status" value="4"/>
</dbReference>
<feature type="region of interest" description="Disordered" evidence="1">
    <location>
        <begin position="1155"/>
        <end position="1212"/>
    </location>
</feature>
<evidence type="ECO:0000259" key="2">
    <source>
        <dbReference type="PROSITE" id="PS00028"/>
    </source>
</evidence>
<dbReference type="PROSITE" id="PS00028">
    <property type="entry name" value="ZINC_FINGER_C2H2_1"/>
    <property type="match status" value="1"/>
</dbReference>
<feature type="compositionally biased region" description="Basic residues" evidence="1">
    <location>
        <begin position="1009"/>
        <end position="1019"/>
    </location>
</feature>
<accession>A0A7L1Y241</accession>
<feature type="compositionally biased region" description="Low complexity" evidence="1">
    <location>
        <begin position="1460"/>
        <end position="1475"/>
    </location>
</feature>
<dbReference type="PANTHER" id="PTHR14435">
    <property type="entry name" value="ZINC FINGER PROTEIN 106"/>
    <property type="match status" value="1"/>
</dbReference>
<proteinExistence type="predicted"/>
<dbReference type="CDD" id="cd00200">
    <property type="entry name" value="WD40"/>
    <property type="match status" value="1"/>
</dbReference>
<dbReference type="InterPro" id="IPR036322">
    <property type="entry name" value="WD40_repeat_dom_sf"/>
</dbReference>
<feature type="region of interest" description="Disordered" evidence="1">
    <location>
        <begin position="670"/>
        <end position="689"/>
    </location>
</feature>
<dbReference type="GO" id="GO:0003723">
    <property type="term" value="F:RNA binding"/>
    <property type="evidence" value="ECO:0007669"/>
    <property type="project" value="InterPro"/>
</dbReference>
<feature type="compositionally biased region" description="Basic and acidic residues" evidence="1">
    <location>
        <begin position="1408"/>
        <end position="1420"/>
    </location>
</feature>
<feature type="region of interest" description="Disordered" evidence="1">
    <location>
        <begin position="83"/>
        <end position="132"/>
    </location>
</feature>
<dbReference type="PANTHER" id="PTHR14435:SF2">
    <property type="entry name" value="ZINC FINGER PROTEIN 106"/>
    <property type="match status" value="1"/>
</dbReference>
<feature type="region of interest" description="Disordered" evidence="1">
    <location>
        <begin position="591"/>
        <end position="645"/>
    </location>
</feature>
<gene>
    <name evidence="3" type="primary">Znf106</name>
    <name evidence="3" type="ORF">THIORB_R00282</name>
</gene>
<feature type="region of interest" description="Disordered" evidence="1">
    <location>
        <begin position="971"/>
        <end position="1020"/>
    </location>
</feature>
<feature type="region of interest" description="Disordered" evidence="1">
    <location>
        <begin position="311"/>
        <end position="362"/>
    </location>
</feature>
<organism evidence="3 4">
    <name type="scientific">Thinocorus orbignyianus</name>
    <dbReference type="NCBI Taxonomy" id="161742"/>
    <lineage>
        <taxon>Eukaryota</taxon>
        <taxon>Metazoa</taxon>
        <taxon>Chordata</taxon>
        <taxon>Craniata</taxon>
        <taxon>Vertebrata</taxon>
        <taxon>Euteleostomi</taxon>
        <taxon>Archelosauria</taxon>
        <taxon>Archosauria</taxon>
        <taxon>Dinosauria</taxon>
        <taxon>Saurischia</taxon>
        <taxon>Theropoda</taxon>
        <taxon>Coelurosauria</taxon>
        <taxon>Aves</taxon>
        <taxon>Neognathae</taxon>
        <taxon>Neoaves</taxon>
        <taxon>Aequornithes</taxon>
        <taxon>Ciconiiformes</taxon>
        <taxon>Thinocoridae</taxon>
        <taxon>Thinocorus</taxon>
    </lineage>
</organism>
<feature type="compositionally biased region" description="Polar residues" evidence="1">
    <location>
        <begin position="630"/>
        <end position="641"/>
    </location>
</feature>
<feature type="region of interest" description="Disordered" evidence="1">
    <location>
        <begin position="1314"/>
        <end position="1384"/>
    </location>
</feature>
<feature type="compositionally biased region" description="Basic residues" evidence="1">
    <location>
        <begin position="1320"/>
        <end position="1333"/>
    </location>
</feature>
<dbReference type="GO" id="GO:0008286">
    <property type="term" value="P:insulin receptor signaling pathway"/>
    <property type="evidence" value="ECO:0007669"/>
    <property type="project" value="TreeGrafter"/>
</dbReference>
<keyword evidence="4" id="KW-1185">Reference proteome</keyword>
<dbReference type="GO" id="GO:0017124">
    <property type="term" value="F:SH3 domain binding"/>
    <property type="evidence" value="ECO:0007669"/>
    <property type="project" value="TreeGrafter"/>
</dbReference>
<feature type="compositionally biased region" description="Basic and acidic residues" evidence="1">
    <location>
        <begin position="102"/>
        <end position="122"/>
    </location>
</feature>
<feature type="non-terminal residue" evidence="3">
    <location>
        <position position="1860"/>
    </location>
</feature>
<dbReference type="InterPro" id="IPR018391">
    <property type="entry name" value="PQQ_b-propeller_rpt"/>
</dbReference>
<dbReference type="GO" id="GO:0005829">
    <property type="term" value="C:cytosol"/>
    <property type="evidence" value="ECO:0007669"/>
    <property type="project" value="TreeGrafter"/>
</dbReference>
<feature type="compositionally biased region" description="Polar residues" evidence="1">
    <location>
        <begin position="1155"/>
        <end position="1170"/>
    </location>
</feature>
<sequence length="1860" mass="206885">KEMEEHMRSMLHHRELENLKGRDSNHECRVCRVTLVGLSAYAKHISSQLHKDNVDAHDRKQEEKEEAEEEYLDKELIQLIKQRKEQNRQAEPSCANQELECDDRRSQRRREERATYKEREAYDQSSWHHHNASQRDWKWEKDDYISPQQGKFSHFQRNININMRSGGPRGRSGWHQNVSGGSSNWHNYVNSGNVWHPSRWGGGTSNWHHGARERNSTWHSEGTGHFSSWNSKGYGGNWKSNPHGANGWNFGSSGDTYSLDTIKYNKERYAWQRQEKDTDVLPYRDRKNRSNSLDFTSDKLPSEGALDFCVSKQQESKTSRASGKSGSPSRDKIYRWTPYPSQKAAEQQPRSEDNVSKTPDKKDSVFMSLTDLSMKGKTCEASVSFSKHKNREVSSPSNVTSDHLDSCKVMKDCCSGEKPDKVDGRSNKMPSLKSPLLNITDRKLSSPKQDANSLLKNVKLLLSSTNGEEQSHLNALDLETSGFSSCSSKLRGVCADNLQDNKDGLGSNVGEPVNNLNDAEQNCKDVQSNHSLQNAPLRSCNNTSDQKQEEAGEVLTKNEFRLDSLEDVSDGDLTRSEKSEAKVEKLGSFVSPCLPCDTPEGKPATSEKEDDEKLTAASITSADLKDSAFQRESTVSPSSGQDHLHVDLKMSSHDGEEDEEHVKSHNHLEMEGFENPSDPELQKGGSQSLGTLLPDLSKLGLPASLQRDLTRHISLKSKAGTHLPEPNLNNARRIRNVSGHRKNETEKESGLKPTLRQILSASRRNVNWDQVIQQVTKKKQELGKGLPRFGIEMVPLVQNEQEGLELGEESDLSTLEGFQWEGISLAVPGSARKRSFSESSVIADRNPSAYSFFSEQAKTKESGQRQIVAASHSHHVTSGYEASTDIEVDMKQKTSSLPLSPLMSERTETSGRRHSLQATSEVTGLMKQDQESPEKRTPLLEKQNVLEISEENRPTSNNASLLAVSNNVDAATDSSCTSGTEQTDSQGIGKKRRATGEGSSPEIPSLERKNKRRKIKGKKEHSQVDQLLAISLKEEELSRSLQSVDSSLLQARAALQAAYVEVQRFLVLKQQITMEMSTLRSQRIQILQGLQEMYEPSELSEQLSCSVLSERRNTKSQMAADIIPAGSFLPLLDTLSSSVPPLGASVHVNTLSPFQSSGITPTALPDSSVQIKREPASLKDSEGNVNSVLQSSPSASQAEEVEEKDEETNQKTPVYPVTSATISLSELATCFQHTNQDVRKPAADRGKTGLPEKPSHSLFVFSKREANDAVTESFLLDQCSTLLPKHSVLLEMPMDKTPKLSAELSEQQVVTTVVPADKGNRRRRKLRKKKTLRAARVPENSDTEQDISDSKPLRKVKGGKVPKGEKENRTIAQTTRNKDENDSDASLELVEVPAPQCEIVDIGSSESGDEKPDSPSKRGSVDQAVLEASCSGYDEVSSTSEIGTNYMNDGKKSVAETRTSISSRRGSKNSSEVSSEPGEDEEPTEGSFEGHLASVNAIQIFGNLLYTCSADKTVCAYSLVSRKCVAIFEGHTSKVNCLLVTQTNGKNAALYTGSSDHTINCYNIKTRERVAQFKLEDRVLCLHSRWRILYAGLANGTVVTFSIKNNKQVDTFECHGPRAVSCLATAQEGARKLLVVGSYDCTISVRDARNGLLLRTLEGHSKTILCMKAKVKLFFGVCLILFFKVVNDLVFSGSSDQSVHAHNIHTGELVRIYKGHNHAVTVVNILGKVMVTACLDKFVRVYELQSHDRLQVYGGHTDMIMCMTIHKSMIYTGCYDGSVRAVRLNLMQNYRCWWHGCSLIFGVVDHLKQHLLTDHTNPNFQTLKCRWKNCDAFFTSRKGSKQDAVGHIERHAEDDSRIDS</sequence>
<feature type="compositionally biased region" description="Basic and acidic residues" evidence="1">
    <location>
        <begin position="928"/>
        <end position="939"/>
    </location>
</feature>
<dbReference type="GO" id="GO:0016020">
    <property type="term" value="C:membrane"/>
    <property type="evidence" value="ECO:0007669"/>
    <property type="project" value="TreeGrafter"/>
</dbReference>
<feature type="compositionally biased region" description="Basic and acidic residues" evidence="1">
    <location>
        <begin position="349"/>
        <end position="362"/>
    </location>
</feature>
<dbReference type="SMART" id="SM00320">
    <property type="entry name" value="WD40"/>
    <property type="match status" value="6"/>
</dbReference>
<feature type="compositionally biased region" description="Polar residues" evidence="1">
    <location>
        <begin position="530"/>
        <end position="545"/>
    </location>
</feature>
<dbReference type="SUPFAM" id="SSF50978">
    <property type="entry name" value="WD40 repeat-like"/>
    <property type="match status" value="1"/>
</dbReference>
<dbReference type="InterPro" id="IPR013087">
    <property type="entry name" value="Znf_C2H2_type"/>
</dbReference>
<dbReference type="InterPro" id="IPR015943">
    <property type="entry name" value="WD40/YVTN_repeat-like_dom_sf"/>
</dbReference>
<protein>
    <submittedName>
        <fullName evidence="3">ZN106 protein</fullName>
    </submittedName>
</protein>
<feature type="compositionally biased region" description="Polar residues" evidence="1">
    <location>
        <begin position="319"/>
        <end position="328"/>
    </location>
</feature>